<accession>A0ABW8GS39</accession>
<sequence length="161" mass="17177">MIPKAPTHKHIPIRQVIKEQLNTSPLIGGLTKDIFTNSENIGKVDASVQSLSRTTAEKFYSTAENIEKVFASTRENASETELNAQAVASLDSVKAMWTAKVQAGDIAAGIGIVASQDSNGNTISQVAVAANQFFIFDPNNPNDKATYAIPFAVVDGKVVID</sequence>
<name>A0ABW8GS39_9GAMM</name>
<reference evidence="2 3" key="1">
    <citation type="submission" date="2024-10" db="EMBL/GenBank/DDBJ databases">
        <authorList>
            <person name="Lu C.-H."/>
        </authorList>
    </citation>
    <scope>NUCLEOTIDE SEQUENCE [LARGE SCALE GENOMIC DNA]</scope>
    <source>
        <strain evidence="2 3">22LXZD03-01</strain>
    </source>
</reference>
<protein>
    <submittedName>
        <fullName evidence="2">DUF1983 domain-containing protein</fullName>
    </submittedName>
</protein>
<gene>
    <name evidence="2" type="ORF">ACIPUH_04880</name>
</gene>
<evidence type="ECO:0000259" key="1">
    <source>
        <dbReference type="Pfam" id="PF09327"/>
    </source>
</evidence>
<dbReference type="EMBL" id="JBIXLB010000001">
    <property type="protein sequence ID" value="MFJ5512129.1"/>
    <property type="molecule type" value="Genomic_DNA"/>
</dbReference>
<dbReference type="Proteomes" id="UP001617702">
    <property type="component" value="Unassembled WGS sequence"/>
</dbReference>
<evidence type="ECO:0000313" key="3">
    <source>
        <dbReference type="Proteomes" id="UP001617702"/>
    </source>
</evidence>
<dbReference type="InterPro" id="IPR015406">
    <property type="entry name" value="GpJ_CSF"/>
</dbReference>
<keyword evidence="3" id="KW-1185">Reference proteome</keyword>
<feature type="domain" description="Tip attachment protein J central straight fiber" evidence="1">
    <location>
        <begin position="83"/>
        <end position="160"/>
    </location>
</feature>
<comment type="caution">
    <text evidence="2">The sequence shown here is derived from an EMBL/GenBank/DDBJ whole genome shotgun (WGS) entry which is preliminary data.</text>
</comment>
<organism evidence="2 3">
    <name type="scientific">Pectobacterium jejuense</name>
    <dbReference type="NCBI Taxonomy" id="2974022"/>
    <lineage>
        <taxon>Bacteria</taxon>
        <taxon>Pseudomonadati</taxon>
        <taxon>Pseudomonadota</taxon>
        <taxon>Gammaproteobacteria</taxon>
        <taxon>Enterobacterales</taxon>
        <taxon>Pectobacteriaceae</taxon>
        <taxon>Pectobacterium</taxon>
    </lineage>
</organism>
<proteinExistence type="predicted"/>
<dbReference type="Pfam" id="PF09327">
    <property type="entry name" value="Phage_Tail_Tip"/>
    <property type="match status" value="1"/>
</dbReference>
<dbReference type="RefSeq" id="WP_400353049.1">
    <property type="nucleotide sequence ID" value="NZ_JBIXLA010000001.1"/>
</dbReference>
<evidence type="ECO:0000313" key="2">
    <source>
        <dbReference type="EMBL" id="MFJ5512129.1"/>
    </source>
</evidence>